<keyword evidence="3" id="KW-1185">Reference proteome</keyword>
<dbReference type="EMBL" id="QGLE01000001">
    <property type="protein sequence ID" value="PWR25911.1"/>
    <property type="molecule type" value="Genomic_DNA"/>
</dbReference>
<accession>A0A317EGM3</accession>
<feature type="transmembrane region" description="Helical" evidence="1">
    <location>
        <begin position="120"/>
        <end position="137"/>
    </location>
</feature>
<evidence type="ECO:0008006" key="4">
    <source>
        <dbReference type="Google" id="ProtNLM"/>
    </source>
</evidence>
<dbReference type="Proteomes" id="UP000245461">
    <property type="component" value="Unassembled WGS sequence"/>
</dbReference>
<feature type="transmembrane region" description="Helical" evidence="1">
    <location>
        <begin position="373"/>
        <end position="395"/>
    </location>
</feature>
<feature type="transmembrane region" description="Helical" evidence="1">
    <location>
        <begin position="166"/>
        <end position="185"/>
    </location>
</feature>
<protein>
    <recommendedName>
        <fullName evidence="4">Glycosyltransferase RgtA/B/C/D-like domain-containing protein</fullName>
    </recommendedName>
</protein>
<proteinExistence type="predicted"/>
<dbReference type="AlphaFoldDB" id="A0A317EGM3"/>
<feature type="transmembrane region" description="Helical" evidence="1">
    <location>
        <begin position="407"/>
        <end position="429"/>
    </location>
</feature>
<keyword evidence="1" id="KW-1133">Transmembrane helix</keyword>
<dbReference type="OrthoDB" id="7238679at2"/>
<feature type="transmembrane region" description="Helical" evidence="1">
    <location>
        <begin position="94"/>
        <end position="114"/>
    </location>
</feature>
<evidence type="ECO:0000313" key="2">
    <source>
        <dbReference type="EMBL" id="PWR25911.1"/>
    </source>
</evidence>
<feature type="transmembrane region" description="Helical" evidence="1">
    <location>
        <begin position="435"/>
        <end position="452"/>
    </location>
</feature>
<reference evidence="2 3" key="1">
    <citation type="submission" date="2018-05" db="EMBL/GenBank/DDBJ databases">
        <title>Zavarzinia sp. HR-AS.</title>
        <authorList>
            <person name="Lee Y."/>
            <person name="Jeon C.O."/>
        </authorList>
    </citation>
    <scope>NUCLEOTIDE SEQUENCE [LARGE SCALE GENOMIC DNA]</scope>
    <source>
        <strain evidence="2 3">HR-AS</strain>
    </source>
</reference>
<feature type="transmembrane region" description="Helical" evidence="1">
    <location>
        <begin position="197"/>
        <end position="216"/>
    </location>
</feature>
<keyword evidence="1" id="KW-0812">Transmembrane</keyword>
<name>A0A317EGM3_9PROT</name>
<comment type="caution">
    <text evidence="2">The sequence shown here is derived from an EMBL/GenBank/DDBJ whole genome shotgun (WGS) entry which is preliminary data.</text>
</comment>
<evidence type="ECO:0000313" key="3">
    <source>
        <dbReference type="Proteomes" id="UP000245461"/>
    </source>
</evidence>
<organism evidence="2 3">
    <name type="scientific">Zavarzinia aquatilis</name>
    <dbReference type="NCBI Taxonomy" id="2211142"/>
    <lineage>
        <taxon>Bacteria</taxon>
        <taxon>Pseudomonadati</taxon>
        <taxon>Pseudomonadota</taxon>
        <taxon>Alphaproteobacteria</taxon>
        <taxon>Rhodospirillales</taxon>
        <taxon>Zavarziniaceae</taxon>
        <taxon>Zavarzinia</taxon>
    </lineage>
</organism>
<sequence>MRFLAGAVSLLLALLALLAPALWNGYPISFHDTGGFIARLFENEPGFGRATPYGLFLDGLYWHLSFWPAIVVQSLIVIGLVAETGRSLLALRGNRLALLTGAGTLLLAAITGISWYTSQLLPDLAAATAVLALFLLIEGREGRSLVVTILLGLVVILGAASHTGTVALLLGLVLYKALLIAGARLHAPLRHWSRRTTWRLGAGGLALALGVLTVPLSNQALYGQFRFTPGGDIFLFGRLVQDGIASRFLADRCPDPAFKLCDYQAELYEPDGSQRNNDSFLWWGGSPLYKIGGWEGAGPELAQITRESLVAYPGLHLAAAWRAFVEQLGLIATGDGLNETHWHTQWILEQYLPQEVPDFLAARQRQKDFPFEALNLVHIPVGFAAFAALPFLAFVSFRRGRAGAGRFTAFVFVALIGNAFICGVLSNPHDRYENRLIWLALLGCIVACLSLWRGRKLTNNQLD</sequence>
<dbReference type="RefSeq" id="WP_109902369.1">
    <property type="nucleotide sequence ID" value="NZ_QGLE01000001.1"/>
</dbReference>
<feature type="transmembrane region" description="Helical" evidence="1">
    <location>
        <begin position="60"/>
        <end position="82"/>
    </location>
</feature>
<keyword evidence="1" id="KW-0472">Membrane</keyword>
<feature type="transmembrane region" description="Helical" evidence="1">
    <location>
        <begin position="144"/>
        <end position="160"/>
    </location>
</feature>
<gene>
    <name evidence="2" type="ORF">DKG74_02880</name>
</gene>
<evidence type="ECO:0000256" key="1">
    <source>
        <dbReference type="SAM" id="Phobius"/>
    </source>
</evidence>